<dbReference type="EMBL" id="JAPDRL010000043">
    <property type="protein sequence ID" value="KAJ9663445.1"/>
    <property type="molecule type" value="Genomic_DNA"/>
</dbReference>
<reference evidence="2" key="1">
    <citation type="submission" date="2022-10" db="EMBL/GenBank/DDBJ databases">
        <title>Culturing micro-colonial fungi from biological soil crusts in the Mojave desert and describing Neophaeococcomyces mojavensis, and introducing the new genera and species Taxawa tesnikishii.</title>
        <authorList>
            <person name="Kurbessoian T."/>
            <person name="Stajich J.E."/>
        </authorList>
    </citation>
    <scope>NUCLEOTIDE SEQUENCE</scope>
    <source>
        <strain evidence="2">TK_1</strain>
    </source>
</reference>
<organism evidence="2 3">
    <name type="scientific">Coniosporium apollinis</name>
    <dbReference type="NCBI Taxonomy" id="61459"/>
    <lineage>
        <taxon>Eukaryota</taxon>
        <taxon>Fungi</taxon>
        <taxon>Dikarya</taxon>
        <taxon>Ascomycota</taxon>
        <taxon>Pezizomycotina</taxon>
        <taxon>Dothideomycetes</taxon>
        <taxon>Dothideomycetes incertae sedis</taxon>
        <taxon>Coniosporium</taxon>
    </lineage>
</organism>
<evidence type="ECO:0000256" key="1">
    <source>
        <dbReference type="SAM" id="MobiDB-lite"/>
    </source>
</evidence>
<protein>
    <submittedName>
        <fullName evidence="2">Uncharacterized protein</fullName>
    </submittedName>
</protein>
<accession>A0ABQ9NQW2</accession>
<feature type="region of interest" description="Disordered" evidence="1">
    <location>
        <begin position="47"/>
        <end position="72"/>
    </location>
</feature>
<evidence type="ECO:0000313" key="3">
    <source>
        <dbReference type="Proteomes" id="UP001172684"/>
    </source>
</evidence>
<sequence length="116" mass="12355">MFEPERTFTLSGKPFLTIPATSQTVSLTTTAPAPNLNRFLRGSSASHINGRLRGPSASDIGEAEPASVSTYDNGTSTAAFDYYEEAEALRPMFPVPVPWVSKTEAGRCDGHCGDDG</sequence>
<keyword evidence="3" id="KW-1185">Reference proteome</keyword>
<name>A0ABQ9NQW2_9PEZI</name>
<dbReference type="Proteomes" id="UP001172684">
    <property type="component" value="Unassembled WGS sequence"/>
</dbReference>
<gene>
    <name evidence="2" type="ORF">H2201_005653</name>
</gene>
<proteinExistence type="predicted"/>
<comment type="caution">
    <text evidence="2">The sequence shown here is derived from an EMBL/GenBank/DDBJ whole genome shotgun (WGS) entry which is preliminary data.</text>
</comment>
<evidence type="ECO:0000313" key="2">
    <source>
        <dbReference type="EMBL" id="KAJ9663445.1"/>
    </source>
</evidence>